<organism evidence="2 3">
    <name type="scientific">Bacillus chungangensis</name>
    <dbReference type="NCBI Taxonomy" id="587633"/>
    <lineage>
        <taxon>Bacteria</taxon>
        <taxon>Bacillati</taxon>
        <taxon>Bacillota</taxon>
        <taxon>Bacilli</taxon>
        <taxon>Bacillales</taxon>
        <taxon>Bacillaceae</taxon>
        <taxon>Bacillus</taxon>
    </lineage>
</organism>
<accession>A0ABT9WQ42</accession>
<sequence length="94" mass="10892">MVTIVLYELVKESKESNQALETIINLFEPKLRKTLTLTSYNERDDLAQELKYHLIKAIKGYDVDATPGFWELKAKLEKQKIKEQSDGSIDNQFS</sequence>
<evidence type="ECO:0000313" key="3">
    <source>
        <dbReference type="Proteomes" id="UP001223586"/>
    </source>
</evidence>
<name>A0ABT9WQ42_9BACI</name>
<dbReference type="Proteomes" id="UP001223586">
    <property type="component" value="Unassembled WGS sequence"/>
</dbReference>
<dbReference type="InterPro" id="IPR024760">
    <property type="entry name" value="HTH_dom_conjug_TS-like"/>
</dbReference>
<protein>
    <submittedName>
        <fullName evidence="2">DNA-directed RNA polymerase specialized sigma24 family protein</fullName>
    </submittedName>
</protein>
<proteinExistence type="predicted"/>
<keyword evidence="2" id="KW-0240">DNA-directed RNA polymerase</keyword>
<dbReference type="Pfam" id="PF12645">
    <property type="entry name" value="HTH_16"/>
    <property type="match status" value="1"/>
</dbReference>
<reference evidence="2 3" key="1">
    <citation type="submission" date="2023-07" db="EMBL/GenBank/DDBJ databases">
        <title>Genomic Encyclopedia of Type Strains, Phase IV (KMG-IV): sequencing the most valuable type-strain genomes for metagenomic binning, comparative biology and taxonomic classification.</title>
        <authorList>
            <person name="Goeker M."/>
        </authorList>
    </citation>
    <scope>NUCLEOTIDE SEQUENCE [LARGE SCALE GENOMIC DNA]</scope>
    <source>
        <strain evidence="2 3">DSM 23837</strain>
    </source>
</reference>
<dbReference type="RefSeq" id="WP_307227486.1">
    <property type="nucleotide sequence ID" value="NZ_JAUSTT010000005.1"/>
</dbReference>
<gene>
    <name evidence="2" type="ORF">J2S08_001125</name>
</gene>
<comment type="caution">
    <text evidence="2">The sequence shown here is derived from an EMBL/GenBank/DDBJ whole genome shotgun (WGS) entry which is preliminary data.</text>
</comment>
<feature type="domain" description="Helix-turn-helix conjugative transposon-like" evidence="1">
    <location>
        <begin position="15"/>
        <end position="62"/>
    </location>
</feature>
<dbReference type="GO" id="GO:0000428">
    <property type="term" value="C:DNA-directed RNA polymerase complex"/>
    <property type="evidence" value="ECO:0007669"/>
    <property type="project" value="UniProtKB-KW"/>
</dbReference>
<evidence type="ECO:0000259" key="1">
    <source>
        <dbReference type="Pfam" id="PF12645"/>
    </source>
</evidence>
<keyword evidence="3" id="KW-1185">Reference proteome</keyword>
<dbReference type="EMBL" id="JAUSTT010000005">
    <property type="protein sequence ID" value="MDQ0175291.1"/>
    <property type="molecule type" value="Genomic_DNA"/>
</dbReference>
<keyword evidence="2" id="KW-0804">Transcription</keyword>
<evidence type="ECO:0000313" key="2">
    <source>
        <dbReference type="EMBL" id="MDQ0175291.1"/>
    </source>
</evidence>